<evidence type="ECO:0000313" key="2">
    <source>
        <dbReference type="Proteomes" id="UP000594262"/>
    </source>
</evidence>
<evidence type="ECO:0000313" key="1">
    <source>
        <dbReference type="EnsemblMetazoa" id="CLYHEMP007388.1"/>
    </source>
</evidence>
<name>A0A7M5VCX1_9CNID</name>
<protein>
    <submittedName>
        <fullName evidence="1">Uncharacterized protein</fullName>
    </submittedName>
</protein>
<dbReference type="EnsemblMetazoa" id="CLYHEMT007388.1">
    <property type="protein sequence ID" value="CLYHEMP007388.1"/>
    <property type="gene ID" value="CLYHEMG007388"/>
</dbReference>
<organism evidence="1 2">
    <name type="scientific">Clytia hemisphaerica</name>
    <dbReference type="NCBI Taxonomy" id="252671"/>
    <lineage>
        <taxon>Eukaryota</taxon>
        <taxon>Metazoa</taxon>
        <taxon>Cnidaria</taxon>
        <taxon>Hydrozoa</taxon>
        <taxon>Hydroidolina</taxon>
        <taxon>Leptothecata</taxon>
        <taxon>Obeliida</taxon>
        <taxon>Clytiidae</taxon>
        <taxon>Clytia</taxon>
    </lineage>
</organism>
<keyword evidence="2" id="KW-1185">Reference proteome</keyword>
<accession>A0A7M5VCX1</accession>
<dbReference type="Proteomes" id="UP000594262">
    <property type="component" value="Unplaced"/>
</dbReference>
<proteinExistence type="predicted"/>
<dbReference type="AlphaFoldDB" id="A0A7M5VCX1"/>
<reference evidence="1" key="1">
    <citation type="submission" date="2021-01" db="UniProtKB">
        <authorList>
            <consortium name="EnsemblMetazoa"/>
        </authorList>
    </citation>
    <scope>IDENTIFICATION</scope>
</reference>
<sequence length="480" mass="56233">MSIKVKVSIYHCLHIDQGPFFESNDFELNDTIAYVNQKIAWRGLVYGYPMAMVLLFDNVNFTTPLLGETRLSTLVTSESGIDSIPRTNKLKLYFGLRKCKESMLILKIRKTVFSTDHITSLWRLTVIAFGSGQIITTTYTNDRNIAEIYDYLESITGLPADNLILLFDDKTPFQYTNESVFHEHVFLDVFACFQENEKLENICLKYGIKHLKSLKLRFLTKEEELNPREMGSIKDIKNYVHKTHDIPLHQQSILFQHQEIENDSTKIFDLLLQNGVLDGDLCFHLVIRKKPFEITVMFHHQGRTGVSDHLVEICDSDTIGEAKMRILRQYYPWKIENIQRQLEDTNSAVSSTGREFPSEFFQFQKKNITYLDCQTVEECRFLPDHEYQMKESLLIRIRLDSTQSDVGVVHYTIPKDHLLLYQTLKDFKRQYGVYRWELHLLPDQTGVTKNPKHCWMIESIDLDVFVVDYAVIKRRSCYIM</sequence>